<reference evidence="9" key="1">
    <citation type="journal article" date="2017" name="Nature">
        <title>The genome of Chenopodium quinoa.</title>
        <authorList>
            <person name="Jarvis D.E."/>
            <person name="Ho Y.S."/>
            <person name="Lightfoot D.J."/>
            <person name="Schmoeckel S.M."/>
            <person name="Li B."/>
            <person name="Borm T.J.A."/>
            <person name="Ohyanagi H."/>
            <person name="Mineta K."/>
            <person name="Michell C.T."/>
            <person name="Saber N."/>
            <person name="Kharbatia N.M."/>
            <person name="Rupper R.R."/>
            <person name="Sharp A.R."/>
            <person name="Dally N."/>
            <person name="Boughton B.A."/>
            <person name="Woo Y.H."/>
            <person name="Gao G."/>
            <person name="Schijlen E.G.W.M."/>
            <person name="Guo X."/>
            <person name="Momin A.A."/>
            <person name="Negrao S."/>
            <person name="Al-Babili S."/>
            <person name="Gehring C."/>
            <person name="Roessner U."/>
            <person name="Jung C."/>
            <person name="Murphy K."/>
            <person name="Arold S.T."/>
            <person name="Gojobori T."/>
            <person name="van der Linden C.G."/>
            <person name="van Loo E.N."/>
            <person name="Jellen E.N."/>
            <person name="Maughan P.J."/>
            <person name="Tester M."/>
        </authorList>
    </citation>
    <scope>NUCLEOTIDE SEQUENCE [LARGE SCALE GENOMIC DNA]</scope>
    <source>
        <strain evidence="9">cv. PI 614886</strain>
    </source>
</reference>
<keyword evidence="3 6" id="KW-0805">Transcription regulation</keyword>
<comment type="function">
    <text evidence="6">Transcriptional repressor that regulates multiple aspects of plant growth and development.</text>
</comment>
<dbReference type="PROSITE" id="PS51754">
    <property type="entry name" value="OVATE"/>
    <property type="match status" value="1"/>
</dbReference>
<dbReference type="InterPro" id="IPR006458">
    <property type="entry name" value="Ovate_C"/>
</dbReference>
<evidence type="ECO:0000313" key="9">
    <source>
        <dbReference type="EnsemblPlants" id="AUR62006367-RA:cds"/>
    </source>
</evidence>
<dbReference type="GO" id="GO:0045892">
    <property type="term" value="P:negative regulation of DNA-templated transcription"/>
    <property type="evidence" value="ECO:0007669"/>
    <property type="project" value="UniProtKB-UniRule"/>
</dbReference>
<dbReference type="Proteomes" id="UP000596660">
    <property type="component" value="Unplaced"/>
</dbReference>
<keyword evidence="10" id="KW-1185">Reference proteome</keyword>
<dbReference type="NCBIfam" id="TIGR01568">
    <property type="entry name" value="A_thal_3678"/>
    <property type="match status" value="1"/>
</dbReference>
<dbReference type="PANTHER" id="PTHR33057">
    <property type="entry name" value="TRANSCRIPTION REPRESSOR OFP7-RELATED"/>
    <property type="match status" value="1"/>
</dbReference>
<evidence type="ECO:0000256" key="7">
    <source>
        <dbReference type="SAM" id="MobiDB-lite"/>
    </source>
</evidence>
<evidence type="ECO:0000259" key="8">
    <source>
        <dbReference type="PROSITE" id="PS51754"/>
    </source>
</evidence>
<evidence type="ECO:0000256" key="3">
    <source>
        <dbReference type="ARBA" id="ARBA00023015"/>
    </source>
</evidence>
<keyword evidence="4 6" id="KW-0804">Transcription</keyword>
<feature type="compositionally biased region" description="Polar residues" evidence="7">
    <location>
        <begin position="46"/>
        <end position="64"/>
    </location>
</feature>
<dbReference type="OrthoDB" id="1928390at2759"/>
<reference evidence="9" key="2">
    <citation type="submission" date="2021-03" db="UniProtKB">
        <authorList>
            <consortium name="EnsemblPlants"/>
        </authorList>
    </citation>
    <scope>IDENTIFICATION</scope>
</reference>
<evidence type="ECO:0000256" key="1">
    <source>
        <dbReference type="ARBA" id="ARBA00004123"/>
    </source>
</evidence>
<comment type="subcellular location">
    <subcellularLocation>
        <location evidence="1 6">Nucleus</location>
    </subcellularLocation>
</comment>
<sequence length="327" mass="37519">MGNQKFKLSDMIPNAWFNKMRENTAKSTKSQPPKLKKDHLLPPPVSASTIKTTIDPSQVSNPEPQCQPRKSYHITRELNFNNTPPQELDFLPHTPPRKSKSSSKSRKSSRRTNSISSSSCKSTVTYQSYRSKSNSPSSPPQFEDTLLKTEHKTGDYDIVIDVDKNFLFNEITTFDFKLPPIITKHEVKPRNLNEKQNLITAPVSKEQRINTPPKRLPLERGVRLKINSPRIMGRKQGKNGNYPSGRKSTGSKKRRSISESFAVVKSSFDPQRDFKESMVEMIVQNNLKASKDLEDLLACYLSLNSDEYHEVIIKVFKQIWFDLRHQK</sequence>
<evidence type="ECO:0000313" key="10">
    <source>
        <dbReference type="Proteomes" id="UP000596660"/>
    </source>
</evidence>
<dbReference type="Pfam" id="PF04844">
    <property type="entry name" value="Ovate"/>
    <property type="match status" value="1"/>
</dbReference>
<feature type="region of interest" description="Disordered" evidence="7">
    <location>
        <begin position="229"/>
        <end position="258"/>
    </location>
</feature>
<dbReference type="Gramene" id="AUR62006367-RA">
    <property type="protein sequence ID" value="AUR62006367-RA:cds"/>
    <property type="gene ID" value="AUR62006367"/>
</dbReference>
<keyword evidence="2 6" id="KW-0678">Repressor</keyword>
<dbReference type="GeneID" id="110730982"/>
<dbReference type="EnsemblPlants" id="AUR62006367-RA">
    <property type="protein sequence ID" value="AUR62006367-RA:cds"/>
    <property type="gene ID" value="AUR62006367"/>
</dbReference>
<accession>A0A803L3C8</accession>
<feature type="compositionally biased region" description="Low complexity" evidence="7">
    <location>
        <begin position="111"/>
        <end position="136"/>
    </location>
</feature>
<dbReference type="InterPro" id="IPR038933">
    <property type="entry name" value="Ovate"/>
</dbReference>
<dbReference type="AlphaFoldDB" id="A0A803L3C8"/>
<dbReference type="PANTHER" id="PTHR33057:SF151">
    <property type="entry name" value="TRANSCRIPTION REPRESSOR OFP1"/>
    <property type="match status" value="1"/>
</dbReference>
<evidence type="ECO:0000256" key="2">
    <source>
        <dbReference type="ARBA" id="ARBA00022491"/>
    </source>
</evidence>
<dbReference type="Pfam" id="PF13724">
    <property type="entry name" value="DNA_binding_2"/>
    <property type="match status" value="1"/>
</dbReference>
<feature type="domain" description="OVATE" evidence="8">
    <location>
        <begin position="263"/>
        <end position="322"/>
    </location>
</feature>
<gene>
    <name evidence="9" type="primary">LOC110730982</name>
</gene>
<feature type="compositionally biased region" description="Basic residues" evidence="7">
    <location>
        <begin position="95"/>
        <end position="110"/>
    </location>
</feature>
<evidence type="ECO:0000256" key="6">
    <source>
        <dbReference type="RuleBase" id="RU367028"/>
    </source>
</evidence>
<evidence type="ECO:0000256" key="4">
    <source>
        <dbReference type="ARBA" id="ARBA00023163"/>
    </source>
</evidence>
<keyword evidence="5 6" id="KW-0539">Nucleus</keyword>
<name>A0A803L3C8_CHEQI</name>
<dbReference type="RefSeq" id="XP_021766530.1">
    <property type="nucleotide sequence ID" value="XM_021910838.1"/>
</dbReference>
<dbReference type="InterPro" id="IPR025830">
    <property type="entry name" value="DNA_bnd_dom_ovate"/>
</dbReference>
<organism evidence="9 10">
    <name type="scientific">Chenopodium quinoa</name>
    <name type="common">Quinoa</name>
    <dbReference type="NCBI Taxonomy" id="63459"/>
    <lineage>
        <taxon>Eukaryota</taxon>
        <taxon>Viridiplantae</taxon>
        <taxon>Streptophyta</taxon>
        <taxon>Embryophyta</taxon>
        <taxon>Tracheophyta</taxon>
        <taxon>Spermatophyta</taxon>
        <taxon>Magnoliopsida</taxon>
        <taxon>eudicotyledons</taxon>
        <taxon>Gunneridae</taxon>
        <taxon>Pentapetalae</taxon>
        <taxon>Caryophyllales</taxon>
        <taxon>Chenopodiaceae</taxon>
        <taxon>Chenopodioideae</taxon>
        <taxon>Atripliceae</taxon>
        <taxon>Chenopodium</taxon>
    </lineage>
</organism>
<proteinExistence type="predicted"/>
<dbReference type="KEGG" id="cqi:110730982"/>
<dbReference type="GO" id="GO:0003677">
    <property type="term" value="F:DNA binding"/>
    <property type="evidence" value="ECO:0007669"/>
    <property type="project" value="InterPro"/>
</dbReference>
<feature type="region of interest" description="Disordered" evidence="7">
    <location>
        <begin position="19"/>
        <end position="144"/>
    </location>
</feature>
<evidence type="ECO:0000256" key="5">
    <source>
        <dbReference type="ARBA" id="ARBA00023242"/>
    </source>
</evidence>
<feature type="compositionally biased region" description="Polar residues" evidence="7">
    <location>
        <begin position="238"/>
        <end position="248"/>
    </location>
</feature>
<protein>
    <recommendedName>
        <fullName evidence="6">Transcription repressor</fullName>
    </recommendedName>
    <alternativeName>
        <fullName evidence="6">Ovate family protein</fullName>
    </alternativeName>
</protein>
<dbReference type="GO" id="GO:0005634">
    <property type="term" value="C:nucleus"/>
    <property type="evidence" value="ECO:0007669"/>
    <property type="project" value="UniProtKB-SubCell"/>
</dbReference>